<sequence length="158" mass="17306">MKERWHFVPIVLAITSNTCTAGWSDVTSIYHCDNCGNILSWTQATFTYVAIATTTRISFAIREDVGYFAVDDISVKNSGDTELLTNGGFETGSKTNWFYCNPNGASASGVITSSASNRRTSYSPHSGTYFYWDGAVGVADYLSQTFSTIIGQTYTVTY</sequence>
<feature type="signal peptide" evidence="1">
    <location>
        <begin position="1"/>
        <end position="21"/>
    </location>
</feature>
<dbReference type="Proteomes" id="UP000663829">
    <property type="component" value="Unassembled WGS sequence"/>
</dbReference>
<dbReference type="EMBL" id="CAJOBA010043422">
    <property type="protein sequence ID" value="CAF4149091.1"/>
    <property type="molecule type" value="Genomic_DNA"/>
</dbReference>
<organism evidence="3 6">
    <name type="scientific">Didymodactylos carnosus</name>
    <dbReference type="NCBI Taxonomy" id="1234261"/>
    <lineage>
        <taxon>Eukaryota</taxon>
        <taxon>Metazoa</taxon>
        <taxon>Spiralia</taxon>
        <taxon>Gnathifera</taxon>
        <taxon>Rotifera</taxon>
        <taxon>Eurotatoria</taxon>
        <taxon>Bdelloidea</taxon>
        <taxon>Philodinida</taxon>
        <taxon>Philodinidae</taxon>
        <taxon>Didymodactylos</taxon>
    </lineage>
</organism>
<dbReference type="EMBL" id="CAJNOQ010015254">
    <property type="protein sequence ID" value="CAF1357928.1"/>
    <property type="molecule type" value="Genomic_DNA"/>
</dbReference>
<gene>
    <name evidence="3" type="ORF">GPM918_LOCUS31232</name>
    <name evidence="2" type="ORF">OVA965_LOCUS30198</name>
    <name evidence="5" type="ORF">SRO942_LOCUS31868</name>
    <name evidence="4" type="ORF">TMI583_LOCUS30995</name>
</gene>
<proteinExistence type="predicted"/>
<reference evidence="3" key="1">
    <citation type="submission" date="2021-02" db="EMBL/GenBank/DDBJ databases">
        <authorList>
            <person name="Nowell W R."/>
        </authorList>
    </citation>
    <scope>NUCLEOTIDE SEQUENCE</scope>
</reference>
<dbReference type="Proteomes" id="UP000677228">
    <property type="component" value="Unassembled WGS sequence"/>
</dbReference>
<dbReference type="OrthoDB" id="10034247at2759"/>
<accession>A0A815HSK9</accession>
<dbReference type="EMBL" id="CAJNOK010021798">
    <property type="protein sequence ID" value="CAF1337843.1"/>
    <property type="molecule type" value="Genomic_DNA"/>
</dbReference>
<protein>
    <submittedName>
        <fullName evidence="3">Uncharacterized protein</fullName>
    </submittedName>
</protein>
<dbReference type="AlphaFoldDB" id="A0A815HSK9"/>
<keyword evidence="6" id="KW-1185">Reference proteome</keyword>
<feature type="chain" id="PRO_5036411701" evidence="1">
    <location>
        <begin position="22"/>
        <end position="158"/>
    </location>
</feature>
<dbReference type="EMBL" id="CAJOBC010068245">
    <property type="protein sequence ID" value="CAF4233594.1"/>
    <property type="molecule type" value="Genomic_DNA"/>
</dbReference>
<evidence type="ECO:0000313" key="4">
    <source>
        <dbReference type="EMBL" id="CAF4149091.1"/>
    </source>
</evidence>
<evidence type="ECO:0000313" key="3">
    <source>
        <dbReference type="EMBL" id="CAF1357928.1"/>
    </source>
</evidence>
<evidence type="ECO:0000256" key="1">
    <source>
        <dbReference type="SAM" id="SignalP"/>
    </source>
</evidence>
<comment type="caution">
    <text evidence="3">The sequence shown here is derived from an EMBL/GenBank/DDBJ whole genome shotgun (WGS) entry which is preliminary data.</text>
</comment>
<dbReference type="Proteomes" id="UP000681722">
    <property type="component" value="Unassembled WGS sequence"/>
</dbReference>
<evidence type="ECO:0000313" key="5">
    <source>
        <dbReference type="EMBL" id="CAF4233594.1"/>
    </source>
</evidence>
<name>A0A815HSK9_9BILA</name>
<keyword evidence="1" id="KW-0732">Signal</keyword>
<evidence type="ECO:0000313" key="6">
    <source>
        <dbReference type="Proteomes" id="UP000663829"/>
    </source>
</evidence>
<dbReference type="Proteomes" id="UP000682733">
    <property type="component" value="Unassembled WGS sequence"/>
</dbReference>
<dbReference type="Gene3D" id="2.60.120.260">
    <property type="entry name" value="Galactose-binding domain-like"/>
    <property type="match status" value="1"/>
</dbReference>
<evidence type="ECO:0000313" key="2">
    <source>
        <dbReference type="EMBL" id="CAF1337843.1"/>
    </source>
</evidence>